<organism evidence="1 2">
    <name type="scientific">Ceratitis capitata</name>
    <name type="common">Mediterranean fruit fly</name>
    <name type="synonym">Tephritis capitata</name>
    <dbReference type="NCBI Taxonomy" id="7213"/>
    <lineage>
        <taxon>Eukaryota</taxon>
        <taxon>Metazoa</taxon>
        <taxon>Ecdysozoa</taxon>
        <taxon>Arthropoda</taxon>
        <taxon>Hexapoda</taxon>
        <taxon>Insecta</taxon>
        <taxon>Pterygota</taxon>
        <taxon>Neoptera</taxon>
        <taxon>Endopterygota</taxon>
        <taxon>Diptera</taxon>
        <taxon>Brachycera</taxon>
        <taxon>Muscomorpha</taxon>
        <taxon>Tephritoidea</taxon>
        <taxon>Tephritidae</taxon>
        <taxon>Ceratitis</taxon>
        <taxon>Ceratitis</taxon>
    </lineage>
</organism>
<comment type="caution">
    <text evidence="1">The sequence shown here is derived from an EMBL/GenBank/DDBJ whole genome shotgun (WGS) entry which is preliminary data.</text>
</comment>
<accession>A0A811UBP2</accession>
<evidence type="ECO:0000313" key="1">
    <source>
        <dbReference type="EMBL" id="CAD6996231.1"/>
    </source>
</evidence>
<name>A0A811UBP2_CERCA</name>
<keyword evidence="2" id="KW-1185">Reference proteome</keyword>
<protein>
    <submittedName>
        <fullName evidence="1">(Mediterranean fruit fly) hypothetical protein</fullName>
    </submittedName>
</protein>
<dbReference type="AlphaFoldDB" id="A0A811UBP2"/>
<reference evidence="1" key="1">
    <citation type="submission" date="2020-11" db="EMBL/GenBank/DDBJ databases">
        <authorList>
            <person name="Whitehead M."/>
        </authorList>
    </citation>
    <scope>NUCLEOTIDE SEQUENCE</scope>
    <source>
        <strain evidence="1">EGII</strain>
    </source>
</reference>
<proteinExistence type="predicted"/>
<sequence length="102" mass="12105">MHYCTSLLLRYWRQSLRSVRASSSLSFSWSISHRVDPKLLVLQGRRQFTVKINVLRHYPISCFKTNIFIQFRLLAFVGIECCFSSQRGKSDERSIPYFRLIL</sequence>
<dbReference type="Proteomes" id="UP000606786">
    <property type="component" value="Unassembled WGS sequence"/>
</dbReference>
<dbReference type="EMBL" id="CAJHJT010000001">
    <property type="protein sequence ID" value="CAD6996231.1"/>
    <property type="molecule type" value="Genomic_DNA"/>
</dbReference>
<evidence type="ECO:0000313" key="2">
    <source>
        <dbReference type="Proteomes" id="UP000606786"/>
    </source>
</evidence>
<gene>
    <name evidence="1" type="ORF">CCAP1982_LOCUS4916</name>
</gene>